<dbReference type="Pfam" id="PF05287">
    <property type="entry name" value="PMG"/>
    <property type="match status" value="1"/>
</dbReference>
<reference evidence="4" key="2">
    <citation type="submission" date="2025-09" db="UniProtKB">
        <authorList>
            <consortium name="Ensembl"/>
        </authorList>
    </citation>
    <scope>IDENTIFICATION</scope>
</reference>
<dbReference type="InterPro" id="IPR007951">
    <property type="entry name" value="KRTAP_PMG"/>
</dbReference>
<keyword evidence="2 3" id="KW-0416">Keratin</keyword>
<evidence type="ECO:0000313" key="5">
    <source>
        <dbReference type="Proteomes" id="UP000694414"/>
    </source>
</evidence>
<gene>
    <name evidence="4" type="primary">KRTAP15-1</name>
</gene>
<evidence type="ECO:0000256" key="2">
    <source>
        <dbReference type="ARBA" id="ARBA00022744"/>
    </source>
</evidence>
<sequence length="138" mass="15100">MSSNYRSRKFSSRSLGGYLGYPASTCDSSYPSNVDYSPSTCQLGSSLYSDCQETCCEPTGFQTSYVVSRPCQTSFYRPENTVFCSPCQTNYPGSLVYGNSGFGSFGYGSAGFQSLGCGSRFYHPTFFPSRSCQSTCYQ</sequence>
<comment type="similarity">
    <text evidence="3">Belongs to the PMG family.</text>
</comment>
<organism evidence="4 5">
    <name type="scientific">Prolemur simus</name>
    <name type="common">Greater bamboo lemur</name>
    <name type="synonym">Hapalemur simus</name>
    <dbReference type="NCBI Taxonomy" id="1328070"/>
    <lineage>
        <taxon>Eukaryota</taxon>
        <taxon>Metazoa</taxon>
        <taxon>Chordata</taxon>
        <taxon>Craniata</taxon>
        <taxon>Vertebrata</taxon>
        <taxon>Euteleostomi</taxon>
        <taxon>Mammalia</taxon>
        <taxon>Eutheria</taxon>
        <taxon>Euarchontoglires</taxon>
        <taxon>Primates</taxon>
        <taxon>Strepsirrhini</taxon>
        <taxon>Lemuriformes</taxon>
        <taxon>Lemuridae</taxon>
        <taxon>Prolemur</taxon>
    </lineage>
</organism>
<evidence type="ECO:0000256" key="3">
    <source>
        <dbReference type="RuleBase" id="RU369044"/>
    </source>
</evidence>
<accession>A0A8C8Z091</accession>
<evidence type="ECO:0000313" key="4">
    <source>
        <dbReference type="Ensembl" id="ENSPSMP00000009788.1"/>
    </source>
</evidence>
<evidence type="ECO:0000256" key="1">
    <source>
        <dbReference type="ARBA" id="ARBA00003327"/>
    </source>
</evidence>
<dbReference type="GO" id="GO:0005829">
    <property type="term" value="C:cytosol"/>
    <property type="evidence" value="ECO:0007669"/>
    <property type="project" value="UniProtKB-ARBA"/>
</dbReference>
<dbReference type="GeneTree" id="ENSGT00940000162109"/>
<dbReference type="Proteomes" id="UP000694414">
    <property type="component" value="Unplaced"/>
</dbReference>
<dbReference type="AlphaFoldDB" id="A0A8C8Z091"/>
<protein>
    <recommendedName>
        <fullName evidence="3">Keratin-associated protein</fullName>
    </recommendedName>
</protein>
<reference evidence="4" key="1">
    <citation type="submission" date="2025-08" db="UniProtKB">
        <authorList>
            <consortium name="Ensembl"/>
        </authorList>
    </citation>
    <scope>IDENTIFICATION</scope>
</reference>
<name>A0A8C8Z091_PROSS</name>
<dbReference type="Ensembl" id="ENSPSMT00000011466.1">
    <property type="protein sequence ID" value="ENSPSMP00000009788.1"/>
    <property type="gene ID" value="ENSPSMG00000007153.1"/>
</dbReference>
<comment type="subunit">
    <text evidence="3">Interacts with hair keratins.</text>
</comment>
<comment type="function">
    <text evidence="1 3">In the hair cortex, hair keratin intermediate filaments are embedded in an interfilamentous matrix, consisting of hair keratin-associated proteins (KRTAP), which are essential for the formation of a rigid and resistant hair shaft through their extensive disulfide bond cross-linking with abundant cysteine residues of hair keratins. The matrix proteins include the high-sulfur and high-glycine-tyrosine keratins.</text>
</comment>
<dbReference type="GO" id="GO:0045095">
    <property type="term" value="C:keratin filament"/>
    <property type="evidence" value="ECO:0007669"/>
    <property type="project" value="UniProtKB-UniRule"/>
</dbReference>
<keyword evidence="5" id="KW-1185">Reference proteome</keyword>
<proteinExistence type="inferred from homology"/>